<name>A0AAE0S0U9_9BIVA</name>
<protein>
    <submittedName>
        <fullName evidence="2">Uncharacterized protein</fullName>
    </submittedName>
</protein>
<organism evidence="2 3">
    <name type="scientific">Potamilus streckersoni</name>
    <dbReference type="NCBI Taxonomy" id="2493646"/>
    <lineage>
        <taxon>Eukaryota</taxon>
        <taxon>Metazoa</taxon>
        <taxon>Spiralia</taxon>
        <taxon>Lophotrochozoa</taxon>
        <taxon>Mollusca</taxon>
        <taxon>Bivalvia</taxon>
        <taxon>Autobranchia</taxon>
        <taxon>Heteroconchia</taxon>
        <taxon>Palaeoheterodonta</taxon>
        <taxon>Unionida</taxon>
        <taxon>Unionoidea</taxon>
        <taxon>Unionidae</taxon>
        <taxon>Ambleminae</taxon>
        <taxon>Lampsilini</taxon>
        <taxon>Potamilus</taxon>
    </lineage>
</organism>
<gene>
    <name evidence="2" type="ORF">CHS0354_012492</name>
</gene>
<keyword evidence="1" id="KW-1133">Transmembrane helix</keyword>
<evidence type="ECO:0000313" key="2">
    <source>
        <dbReference type="EMBL" id="KAK3582880.1"/>
    </source>
</evidence>
<feature type="transmembrane region" description="Helical" evidence="1">
    <location>
        <begin position="12"/>
        <end position="34"/>
    </location>
</feature>
<keyword evidence="1" id="KW-0812">Transmembrane</keyword>
<accession>A0AAE0S0U9</accession>
<evidence type="ECO:0000313" key="3">
    <source>
        <dbReference type="Proteomes" id="UP001195483"/>
    </source>
</evidence>
<keyword evidence="3" id="KW-1185">Reference proteome</keyword>
<reference evidence="2" key="3">
    <citation type="submission" date="2023-05" db="EMBL/GenBank/DDBJ databases">
        <authorList>
            <person name="Smith C.H."/>
        </authorList>
    </citation>
    <scope>NUCLEOTIDE SEQUENCE</scope>
    <source>
        <strain evidence="2">CHS0354</strain>
        <tissue evidence="2">Mantle</tissue>
    </source>
</reference>
<sequence>MSPADELVPAWVNIVVPILMVAVFVAAIVTTYFCKYEVPAEKLPKIDRWVPCLKKVIISKDGTYNGKFKPTQNEQASSESSFSTRTGTTRQNVFSLLESRRTVGPRNNDYLDANSIHNSHSISSLNSSCTNKDYLRILHMQAYENLRFDSSV</sequence>
<keyword evidence="1" id="KW-0472">Membrane</keyword>
<proteinExistence type="predicted"/>
<reference evidence="2" key="2">
    <citation type="journal article" date="2021" name="Genome Biol. Evol.">
        <title>Developing a high-quality reference genome for a parasitic bivalve with doubly uniparental inheritance (Bivalvia: Unionida).</title>
        <authorList>
            <person name="Smith C.H."/>
        </authorList>
    </citation>
    <scope>NUCLEOTIDE SEQUENCE</scope>
    <source>
        <strain evidence="2">CHS0354</strain>
        <tissue evidence="2">Mantle</tissue>
    </source>
</reference>
<evidence type="ECO:0000256" key="1">
    <source>
        <dbReference type="SAM" id="Phobius"/>
    </source>
</evidence>
<dbReference type="Proteomes" id="UP001195483">
    <property type="component" value="Unassembled WGS sequence"/>
</dbReference>
<dbReference type="EMBL" id="JAEAOA010000760">
    <property type="protein sequence ID" value="KAK3582880.1"/>
    <property type="molecule type" value="Genomic_DNA"/>
</dbReference>
<dbReference type="AlphaFoldDB" id="A0AAE0S0U9"/>
<reference evidence="2" key="1">
    <citation type="journal article" date="2021" name="Genome Biol. Evol.">
        <title>A High-Quality Reference Genome for a Parasitic Bivalve with Doubly Uniparental Inheritance (Bivalvia: Unionida).</title>
        <authorList>
            <person name="Smith C.H."/>
        </authorList>
    </citation>
    <scope>NUCLEOTIDE SEQUENCE</scope>
    <source>
        <strain evidence="2">CHS0354</strain>
    </source>
</reference>
<comment type="caution">
    <text evidence="2">The sequence shown here is derived from an EMBL/GenBank/DDBJ whole genome shotgun (WGS) entry which is preliminary data.</text>
</comment>